<dbReference type="AlphaFoldDB" id="A0AA37U1H1"/>
<dbReference type="InterPro" id="IPR052565">
    <property type="entry name" value="Glutaredoxin-like_YDR286C"/>
</dbReference>
<evidence type="ECO:0000313" key="1">
    <source>
        <dbReference type="EMBL" id="GLS84611.1"/>
    </source>
</evidence>
<dbReference type="InterPro" id="IPR036249">
    <property type="entry name" value="Thioredoxin-like_sf"/>
</dbReference>
<evidence type="ECO:0000313" key="2">
    <source>
        <dbReference type="Proteomes" id="UP001157439"/>
    </source>
</evidence>
<dbReference type="SUPFAM" id="SSF52833">
    <property type="entry name" value="Thioredoxin-like"/>
    <property type="match status" value="1"/>
</dbReference>
<organism evidence="1 2">
    <name type="scientific">Paraferrimonas haliotis</name>
    <dbReference type="NCBI Taxonomy" id="2013866"/>
    <lineage>
        <taxon>Bacteria</taxon>
        <taxon>Pseudomonadati</taxon>
        <taxon>Pseudomonadota</taxon>
        <taxon>Gammaproteobacteria</taxon>
        <taxon>Alteromonadales</taxon>
        <taxon>Ferrimonadaceae</taxon>
        <taxon>Paraferrimonas</taxon>
    </lineage>
</organism>
<dbReference type="PANTHER" id="PTHR33558:SF1">
    <property type="entry name" value="GLUTAREDOXIN-LIKE PROTEIN C5ORF63 HOMOLOG"/>
    <property type="match status" value="1"/>
</dbReference>
<dbReference type="Proteomes" id="UP001157439">
    <property type="component" value="Unassembled WGS sequence"/>
</dbReference>
<dbReference type="EMBL" id="BSPO01000003">
    <property type="protein sequence ID" value="GLS84611.1"/>
    <property type="molecule type" value="Genomic_DNA"/>
</dbReference>
<dbReference type="RefSeq" id="WP_095499079.1">
    <property type="nucleotide sequence ID" value="NZ_BSPO01000003.1"/>
</dbReference>
<gene>
    <name evidence="1" type="ORF">GCM10007894_25880</name>
</gene>
<keyword evidence="2" id="KW-1185">Reference proteome</keyword>
<name>A0AA37U1H1_9GAMM</name>
<dbReference type="Gene3D" id="3.40.30.10">
    <property type="entry name" value="Glutaredoxin"/>
    <property type="match status" value="1"/>
</dbReference>
<accession>A0AA37U1H1</accession>
<sequence length="76" mass="8621">MSSKLTLFHTDGCHLCDEAQALLDDMGLAYQLVDICEQTVWLERYRIRIPVLTLGGSELGWPFDKDMVSAFLESVK</sequence>
<dbReference type="Pfam" id="PF05768">
    <property type="entry name" value="Glrx-like"/>
    <property type="match status" value="1"/>
</dbReference>
<comment type="caution">
    <text evidence="1">The sequence shown here is derived from an EMBL/GenBank/DDBJ whole genome shotgun (WGS) entry which is preliminary data.</text>
</comment>
<protein>
    <submittedName>
        <fullName evidence="1">Thioredoxin family protein</fullName>
    </submittedName>
</protein>
<reference evidence="1 2" key="1">
    <citation type="journal article" date="2014" name="Int. J. Syst. Evol. Microbiol.">
        <title>Complete genome sequence of Corynebacterium casei LMG S-19264T (=DSM 44701T), isolated from a smear-ripened cheese.</title>
        <authorList>
            <consortium name="US DOE Joint Genome Institute (JGI-PGF)"/>
            <person name="Walter F."/>
            <person name="Albersmeier A."/>
            <person name="Kalinowski J."/>
            <person name="Ruckert C."/>
        </authorList>
    </citation>
    <scope>NUCLEOTIDE SEQUENCE [LARGE SCALE GENOMIC DNA]</scope>
    <source>
        <strain evidence="1 2">NBRC 112785</strain>
    </source>
</reference>
<proteinExistence type="predicted"/>
<dbReference type="InterPro" id="IPR008554">
    <property type="entry name" value="Glutaredoxin-like"/>
</dbReference>
<dbReference type="PANTHER" id="PTHR33558">
    <property type="entry name" value="GLUTAREDOXIN-LIKE PROTEIN C5ORF63 HOMOLOG"/>
    <property type="match status" value="1"/>
</dbReference>